<dbReference type="EMBL" id="CP023695">
    <property type="protein sequence ID" value="QEV21107.1"/>
    <property type="molecule type" value="Genomic_DNA"/>
</dbReference>
<dbReference type="Pfam" id="PF00805">
    <property type="entry name" value="Pentapeptide"/>
    <property type="match status" value="1"/>
</dbReference>
<dbReference type="RefSeq" id="WP_055528307.1">
    <property type="nucleotide sequence ID" value="NZ_CP023695.1"/>
</dbReference>
<dbReference type="Gene3D" id="2.160.20.80">
    <property type="entry name" value="E3 ubiquitin-protein ligase SopA"/>
    <property type="match status" value="1"/>
</dbReference>
<dbReference type="OrthoDB" id="4775025at2"/>
<sequence length="221" mass="24257">MPRHVRIKAPGAPRSLPVLRPAVMPGDDWVDDTTVKGVRYEGAVIAGRSAEAVEAERCRFENTRFTGTELRRAVLSDSYFETCDFAQVRARDVSLIRCAVTSSRLTGSSWAPGTFRDVRFEACRSDLALFRYSKFNAVVFADCNMQGADFQSAEFNSVRFVNCGLRGAQFSHAVMQNVRFENCDLGEVNGAKSFRGATVQGPGSMDLALLIAHETGVTIEA</sequence>
<accession>A0A5J6HVU4</accession>
<evidence type="ECO:0000313" key="2">
    <source>
        <dbReference type="Proteomes" id="UP000326553"/>
    </source>
</evidence>
<evidence type="ECO:0000313" key="1">
    <source>
        <dbReference type="EMBL" id="QEV21107.1"/>
    </source>
</evidence>
<gene>
    <name evidence="1" type="ORF">CP975_29320</name>
</gene>
<dbReference type="Pfam" id="PF13599">
    <property type="entry name" value="Pentapeptide_4"/>
    <property type="match status" value="1"/>
</dbReference>
<proteinExistence type="predicted"/>
<dbReference type="SUPFAM" id="SSF141571">
    <property type="entry name" value="Pentapeptide repeat-like"/>
    <property type="match status" value="1"/>
</dbReference>
<dbReference type="InterPro" id="IPR001646">
    <property type="entry name" value="5peptide_repeat"/>
</dbReference>
<keyword evidence="2" id="KW-1185">Reference proteome</keyword>
<reference evidence="1 2" key="1">
    <citation type="submission" date="2017-09" db="EMBL/GenBank/DDBJ databases">
        <authorList>
            <person name="Lee N."/>
            <person name="Cho B.-K."/>
        </authorList>
    </citation>
    <scope>NUCLEOTIDE SEQUENCE [LARGE SCALE GENOMIC DNA]</scope>
    <source>
        <strain evidence="1 2">ATCC 12461</strain>
    </source>
</reference>
<dbReference type="PANTHER" id="PTHR42999:SF1">
    <property type="entry name" value="PENTAPEPTIDE REPEAT-CONTAINING PROTEIN"/>
    <property type="match status" value="1"/>
</dbReference>
<name>A0A5J6HVU4_STRAD</name>
<organism evidence="1 2">
    <name type="scientific">Streptomyces alboniger</name>
    <dbReference type="NCBI Taxonomy" id="132473"/>
    <lineage>
        <taxon>Bacteria</taxon>
        <taxon>Bacillati</taxon>
        <taxon>Actinomycetota</taxon>
        <taxon>Actinomycetes</taxon>
        <taxon>Kitasatosporales</taxon>
        <taxon>Streptomycetaceae</taxon>
        <taxon>Streptomyces</taxon>
        <taxon>Streptomyces aurantiacus group</taxon>
    </lineage>
</organism>
<dbReference type="AlphaFoldDB" id="A0A5J6HVU4"/>
<dbReference type="PANTHER" id="PTHR42999">
    <property type="entry name" value="ANTIBIOTIC RESISTANCE PROTEIN MCBG"/>
    <property type="match status" value="1"/>
</dbReference>
<protein>
    <submittedName>
        <fullName evidence="1">Pentapeptide repeat-containing protein</fullName>
    </submittedName>
</protein>
<dbReference type="KEGG" id="salw:CP975_29320"/>
<dbReference type="Proteomes" id="UP000326553">
    <property type="component" value="Chromosome"/>
</dbReference>
<dbReference type="InterPro" id="IPR052949">
    <property type="entry name" value="PA_immunity-related"/>
</dbReference>